<dbReference type="Pfam" id="PF07007">
    <property type="entry name" value="LprI"/>
    <property type="match status" value="1"/>
</dbReference>
<keyword evidence="1" id="KW-0732">Signal</keyword>
<evidence type="ECO:0000313" key="4">
    <source>
        <dbReference type="Proteomes" id="UP000595663"/>
    </source>
</evidence>
<dbReference type="Proteomes" id="UP000595663">
    <property type="component" value="Chromosome"/>
</dbReference>
<accession>A0A7R6P364</accession>
<dbReference type="PROSITE" id="PS51257">
    <property type="entry name" value="PROKAR_LIPOPROTEIN"/>
    <property type="match status" value="1"/>
</dbReference>
<proteinExistence type="predicted"/>
<dbReference type="AlphaFoldDB" id="A0A7R6P364"/>
<dbReference type="EMBL" id="AP014545">
    <property type="protein sequence ID" value="BBB26164.1"/>
    <property type="molecule type" value="Genomic_DNA"/>
</dbReference>
<evidence type="ECO:0000259" key="2">
    <source>
        <dbReference type="Pfam" id="PF07007"/>
    </source>
</evidence>
<evidence type="ECO:0000256" key="1">
    <source>
        <dbReference type="SAM" id="SignalP"/>
    </source>
</evidence>
<reference evidence="3 4" key="1">
    <citation type="journal article" date="2008" name="Int. J. Syst. Evol. Microbiol.">
        <title>Amphritea japonica sp. nov. and Amphritea balenae sp. nov., isolated from the sediment adjacent to sperm whale carcasses off Kagoshima, Japan.</title>
        <authorList>
            <person name="Miyazaki M."/>
            <person name="Nogi Y."/>
            <person name="Fujiwara Y."/>
            <person name="Kawato M."/>
            <person name="Nagahama T."/>
            <person name="Kubokawa K."/>
            <person name="Horikoshi K."/>
        </authorList>
    </citation>
    <scope>NUCLEOTIDE SEQUENCE [LARGE SCALE GENOMIC DNA]</scope>
    <source>
        <strain evidence="3 4">ATCC BAA-1530</strain>
    </source>
</reference>
<feature type="chain" id="PRO_5032595001" description="Lysozyme inhibitor LprI-like N-terminal domain-containing protein" evidence="1">
    <location>
        <begin position="23"/>
        <end position="147"/>
    </location>
</feature>
<evidence type="ECO:0000313" key="3">
    <source>
        <dbReference type="EMBL" id="BBB26164.1"/>
    </source>
</evidence>
<dbReference type="Gene3D" id="1.20.1270.180">
    <property type="match status" value="1"/>
</dbReference>
<name>A0A7R6P364_9GAMM</name>
<feature type="signal peptide" evidence="1">
    <location>
        <begin position="1"/>
        <end position="22"/>
    </location>
</feature>
<protein>
    <recommendedName>
        <fullName evidence="2">Lysozyme inhibitor LprI-like N-terminal domain-containing protein</fullName>
    </recommendedName>
</protein>
<dbReference type="InterPro" id="IPR009739">
    <property type="entry name" value="LprI-like_N"/>
</dbReference>
<keyword evidence="4" id="KW-1185">Reference proteome</keyword>
<dbReference type="KEGG" id="ajp:AMJAP_1569"/>
<feature type="domain" description="Lysozyme inhibitor LprI-like N-terminal" evidence="2">
    <location>
        <begin position="48"/>
        <end position="142"/>
    </location>
</feature>
<sequence length="147" mass="16651">MRLPFFLLSVLALTTASVSCNAESKQPLESEVVSQPVASEQANACRGSSHIEQVQCLSLKLKEQDVALNQLYDRVIERLPENDESDLRKERHQLVSAQQAWLKYRDEHCAFVGAQEGGSNLWVTHFVSICVKEETDKRIEFLNSFVN</sequence>
<gene>
    <name evidence="3" type="ORF">AMJAP_1569</name>
</gene>
<dbReference type="RefSeq" id="WP_019621774.1">
    <property type="nucleotide sequence ID" value="NZ_AP014545.1"/>
</dbReference>
<organism evidence="3 4">
    <name type="scientific">Amphritea japonica ATCC BAA-1530</name>
    <dbReference type="NCBI Taxonomy" id="1278309"/>
    <lineage>
        <taxon>Bacteria</taxon>
        <taxon>Pseudomonadati</taxon>
        <taxon>Pseudomonadota</taxon>
        <taxon>Gammaproteobacteria</taxon>
        <taxon>Oceanospirillales</taxon>
        <taxon>Oceanospirillaceae</taxon>
        <taxon>Amphritea</taxon>
    </lineage>
</organism>
<dbReference type="OrthoDB" id="7340239at2"/>